<dbReference type="PROSITE" id="PS51723">
    <property type="entry name" value="PEPTIDASE_M60"/>
    <property type="match status" value="1"/>
</dbReference>
<feature type="domain" description="Peptidase M60" evidence="1">
    <location>
        <begin position="368"/>
        <end position="673"/>
    </location>
</feature>
<sequence length="748" mass="82830">MFVLLVLGKPTGLAAQGLDKTILLQGVGPVPLPVKPDIISTTITLTEQPEIILTAPVETGLPGSSFQTIGLATSRLGKGKLVVFSTAAYFRQPLVQNGQVQKLLVNCLNWGSSARPKRVQVWGGDGTLRSFLTQQAGVKLVGTATALDVTANVLLLNQEVTDTLLLRPLEQFVRRGGTLLYGFPPSSNPNAPGQLNRLLVQAGIWQSAYYTLQYPTVHFLSASPAPAYLGMRNILHSLRTHHYPTVGPWQGGELFGYTLETAVAQLAPTSPVVQQLRHTVYYNSDSLLVPTPERPLEQGKGPRYLAYQVQHRLLDKELRAHLPPTYQAPAAATFPGAVPAAAPRLTTELALPVRVGPQGLLEPPPGYRRPHSTGLYVPAGEIVRISLSAADAHRHLEAQIGVHDNDASHLATLTREAFNLTRRFELTQGHTDIYSPYGGLLLLNVPDTSTLHVVRLRVQGAVQAPRFERGKTSLAEWQQTIRHYPAPWAELASDNISLTVPAARIRALDNPEQLLAFWDGVLATEAQLAALPLPRRHPERLIVDQLVSSGAYMFTDAEKIVVPNDTYGCQNMLDVNYMQQKGSWGHFHELGHRHQFHGIDFSGLKEVSVNLYTLYVFDKLLHKGLYQEFGPKSRQQVAEEVTRYLDDAPSFEKWQANSSLALCMYLQLISSFGWGPIEQVYRQYRQLPRSQYPATEAAKRDYWFSAICAATRHNLGPFFKLWRVPISPEAEKAAAAYPSWLPPEMQPK</sequence>
<dbReference type="InterPro" id="IPR042279">
    <property type="entry name" value="Pep_M60_3"/>
</dbReference>
<dbReference type="InterPro" id="IPR035423">
    <property type="entry name" value="M60-like_N"/>
</dbReference>
<dbReference type="Gene3D" id="3.40.390.80">
    <property type="entry name" value="Peptidase M60, enhancin-like domain 2"/>
    <property type="match status" value="1"/>
</dbReference>
<reference evidence="2 3" key="1">
    <citation type="journal article" date="2019" name="Environ. Microbiol.">
        <title>Species interactions and distinct microbial communities in high Arctic permafrost affected cryosols are associated with the CH4 and CO2 gas fluxes.</title>
        <authorList>
            <person name="Altshuler I."/>
            <person name="Hamel J."/>
            <person name="Turney S."/>
            <person name="Magnuson E."/>
            <person name="Levesque R."/>
            <person name="Greer C."/>
            <person name="Whyte L.G."/>
        </authorList>
    </citation>
    <scope>NUCLEOTIDE SEQUENCE [LARGE SCALE GENOMIC DNA]</scope>
    <source>
        <strain evidence="2 3">S9.2P</strain>
    </source>
</reference>
<dbReference type="GO" id="GO:0090314">
    <property type="term" value="P:positive regulation of protein targeting to membrane"/>
    <property type="evidence" value="ECO:0007669"/>
    <property type="project" value="TreeGrafter"/>
</dbReference>
<proteinExistence type="predicted"/>
<dbReference type="Gene3D" id="2.60.120.1250">
    <property type="entry name" value="Peptidase M60, enhancin-like domain 1"/>
    <property type="match status" value="1"/>
</dbReference>
<dbReference type="Gene3D" id="1.10.390.30">
    <property type="entry name" value="Peptidase M60, enhancin-like domain 3"/>
    <property type="match status" value="1"/>
</dbReference>
<dbReference type="AlphaFoldDB" id="A0A502HGC9"/>
<dbReference type="Pfam" id="PF17291">
    <property type="entry name" value="M60-like_N"/>
    <property type="match status" value="1"/>
</dbReference>
<organism evidence="2 3">
    <name type="scientific">Hymenobacter nivis</name>
    <dbReference type="NCBI Taxonomy" id="1850093"/>
    <lineage>
        <taxon>Bacteria</taxon>
        <taxon>Pseudomonadati</taxon>
        <taxon>Bacteroidota</taxon>
        <taxon>Cytophagia</taxon>
        <taxon>Cytophagales</taxon>
        <taxon>Hymenobacteraceae</taxon>
        <taxon>Hymenobacter</taxon>
    </lineage>
</organism>
<dbReference type="PANTHER" id="PTHR15730">
    <property type="entry name" value="EXPERIMENTAL AUTOIMMUNE PROSTATITIS ANTIGEN 2-RELATED"/>
    <property type="match status" value="1"/>
</dbReference>
<dbReference type="Proteomes" id="UP000317646">
    <property type="component" value="Unassembled WGS sequence"/>
</dbReference>
<dbReference type="EMBL" id="RCYZ01000001">
    <property type="protein sequence ID" value="TPG72308.1"/>
    <property type="molecule type" value="Genomic_DNA"/>
</dbReference>
<dbReference type="InterPro" id="IPR051244">
    <property type="entry name" value="TCAF"/>
</dbReference>
<comment type="caution">
    <text evidence="2">The sequence shown here is derived from an EMBL/GenBank/DDBJ whole genome shotgun (WGS) entry which is preliminary data.</text>
</comment>
<protein>
    <recommendedName>
        <fullName evidence="1">Peptidase M60 domain-containing protein</fullName>
    </recommendedName>
</protein>
<dbReference type="GO" id="GO:0005886">
    <property type="term" value="C:plasma membrane"/>
    <property type="evidence" value="ECO:0007669"/>
    <property type="project" value="TreeGrafter"/>
</dbReference>
<dbReference type="InterPro" id="IPR031161">
    <property type="entry name" value="Peptidase_M60_dom"/>
</dbReference>
<dbReference type="Pfam" id="PF13402">
    <property type="entry name" value="Peptidase_M60"/>
    <property type="match status" value="1"/>
</dbReference>
<dbReference type="GO" id="GO:0044325">
    <property type="term" value="F:transmembrane transporter binding"/>
    <property type="evidence" value="ECO:0007669"/>
    <property type="project" value="TreeGrafter"/>
</dbReference>
<gene>
    <name evidence="2" type="ORF">EAH73_03500</name>
</gene>
<dbReference type="SMART" id="SM01276">
    <property type="entry name" value="M60-like"/>
    <property type="match status" value="1"/>
</dbReference>
<evidence type="ECO:0000259" key="1">
    <source>
        <dbReference type="PROSITE" id="PS51723"/>
    </source>
</evidence>
<evidence type="ECO:0000313" key="2">
    <source>
        <dbReference type="EMBL" id="TPG72308.1"/>
    </source>
</evidence>
<evidence type="ECO:0000313" key="3">
    <source>
        <dbReference type="Proteomes" id="UP000317646"/>
    </source>
</evidence>
<name>A0A502HGC9_9BACT</name>
<accession>A0A502HGC9</accession>
<dbReference type="PANTHER" id="PTHR15730:SF5">
    <property type="entry name" value="SI:CH211-210B2.2-RELATED"/>
    <property type="match status" value="1"/>
</dbReference>
<keyword evidence="3" id="KW-1185">Reference proteome</keyword>